<keyword evidence="3" id="KW-1185">Reference proteome</keyword>
<accession>A0AAV4CMY4</accession>
<dbReference type="EMBL" id="BLXT01006765">
    <property type="protein sequence ID" value="GFO33107.1"/>
    <property type="molecule type" value="Genomic_DNA"/>
</dbReference>
<evidence type="ECO:0000256" key="1">
    <source>
        <dbReference type="SAM" id="MobiDB-lite"/>
    </source>
</evidence>
<sequence>MLSGKKTTAGEGGGFLENLIGQVFGARARHTHRFGLSVVVANPKRKLAPPCAMALDTPHNGREGYGMTIARSGDTSTSEIPREPQRTVRNEQSLLKISFVLTIPTTFPKI</sequence>
<reference evidence="2 3" key="1">
    <citation type="journal article" date="2021" name="Elife">
        <title>Chloroplast acquisition without the gene transfer in kleptoplastic sea slugs, Plakobranchus ocellatus.</title>
        <authorList>
            <person name="Maeda T."/>
            <person name="Takahashi S."/>
            <person name="Yoshida T."/>
            <person name="Shimamura S."/>
            <person name="Takaki Y."/>
            <person name="Nagai Y."/>
            <person name="Toyoda A."/>
            <person name="Suzuki Y."/>
            <person name="Arimoto A."/>
            <person name="Ishii H."/>
            <person name="Satoh N."/>
            <person name="Nishiyama T."/>
            <person name="Hasebe M."/>
            <person name="Maruyama T."/>
            <person name="Minagawa J."/>
            <person name="Obokata J."/>
            <person name="Shigenobu S."/>
        </authorList>
    </citation>
    <scope>NUCLEOTIDE SEQUENCE [LARGE SCALE GENOMIC DNA]</scope>
</reference>
<dbReference type="Proteomes" id="UP000735302">
    <property type="component" value="Unassembled WGS sequence"/>
</dbReference>
<comment type="caution">
    <text evidence="2">The sequence shown here is derived from an EMBL/GenBank/DDBJ whole genome shotgun (WGS) entry which is preliminary data.</text>
</comment>
<feature type="region of interest" description="Disordered" evidence="1">
    <location>
        <begin position="55"/>
        <end position="86"/>
    </location>
</feature>
<organism evidence="2 3">
    <name type="scientific">Plakobranchus ocellatus</name>
    <dbReference type="NCBI Taxonomy" id="259542"/>
    <lineage>
        <taxon>Eukaryota</taxon>
        <taxon>Metazoa</taxon>
        <taxon>Spiralia</taxon>
        <taxon>Lophotrochozoa</taxon>
        <taxon>Mollusca</taxon>
        <taxon>Gastropoda</taxon>
        <taxon>Heterobranchia</taxon>
        <taxon>Euthyneura</taxon>
        <taxon>Panpulmonata</taxon>
        <taxon>Sacoglossa</taxon>
        <taxon>Placobranchoidea</taxon>
        <taxon>Plakobranchidae</taxon>
        <taxon>Plakobranchus</taxon>
    </lineage>
</organism>
<gene>
    <name evidence="2" type="ORF">PoB_005961200</name>
</gene>
<name>A0AAV4CMY4_9GAST</name>
<evidence type="ECO:0000313" key="2">
    <source>
        <dbReference type="EMBL" id="GFO33107.1"/>
    </source>
</evidence>
<dbReference type="AlphaFoldDB" id="A0AAV4CMY4"/>
<protein>
    <submittedName>
        <fullName evidence="2">Uncharacterized protein</fullName>
    </submittedName>
</protein>
<evidence type="ECO:0000313" key="3">
    <source>
        <dbReference type="Proteomes" id="UP000735302"/>
    </source>
</evidence>
<proteinExistence type="predicted"/>